<feature type="region of interest" description="Disordered" evidence="7">
    <location>
        <begin position="75"/>
        <end position="96"/>
    </location>
</feature>
<keyword evidence="5 9" id="KW-0418">Kinase</keyword>
<evidence type="ECO:0000256" key="2">
    <source>
        <dbReference type="ARBA" id="ARBA00013059"/>
    </source>
</evidence>
<dbReference type="InterPro" id="IPR001048">
    <property type="entry name" value="Asp/Glu/Uridylate_kinase"/>
</dbReference>
<dbReference type="AlphaFoldDB" id="A0AAF0ER91"/>
<dbReference type="GO" id="GO:0071266">
    <property type="term" value="P:'de novo' L-methionine biosynthetic process"/>
    <property type="evidence" value="ECO:0007669"/>
    <property type="project" value="UniProtKB-ARBA"/>
</dbReference>
<evidence type="ECO:0000256" key="5">
    <source>
        <dbReference type="ARBA" id="ARBA00022777"/>
    </source>
</evidence>
<dbReference type="PANTHER" id="PTHR21499:SF59">
    <property type="entry name" value="ASPARTOKINASE"/>
    <property type="match status" value="1"/>
</dbReference>
<dbReference type="Gene3D" id="3.40.1160.10">
    <property type="entry name" value="Acetylglutamate kinase-like"/>
    <property type="match status" value="1"/>
</dbReference>
<keyword evidence="3 9" id="KW-0808">Transferase</keyword>
<dbReference type="GO" id="GO:0009088">
    <property type="term" value="P:threonine biosynthetic process"/>
    <property type="evidence" value="ECO:0007669"/>
    <property type="project" value="UniProtKB-ARBA"/>
</dbReference>
<evidence type="ECO:0000256" key="4">
    <source>
        <dbReference type="ARBA" id="ARBA00022741"/>
    </source>
</evidence>
<dbReference type="InterPro" id="IPR018042">
    <property type="entry name" value="Aspartate_kinase_CS"/>
</dbReference>
<reference evidence="9" key="1">
    <citation type="submission" date="2023-03" db="EMBL/GenBank/DDBJ databases">
        <title>Mating type loci evolution in Malassezia.</title>
        <authorList>
            <person name="Coelho M.A."/>
        </authorList>
    </citation>
    <scope>NUCLEOTIDE SEQUENCE</scope>
    <source>
        <strain evidence="9">CBS 11721</strain>
    </source>
</reference>
<organism evidence="9 10">
    <name type="scientific">Malassezia cuniculi</name>
    <dbReference type="NCBI Taxonomy" id="948313"/>
    <lineage>
        <taxon>Eukaryota</taxon>
        <taxon>Fungi</taxon>
        <taxon>Dikarya</taxon>
        <taxon>Basidiomycota</taxon>
        <taxon>Ustilaginomycotina</taxon>
        <taxon>Malasseziomycetes</taxon>
        <taxon>Malasseziales</taxon>
        <taxon>Malasseziaceae</taxon>
        <taxon>Malassezia</taxon>
    </lineage>
</organism>
<keyword evidence="10" id="KW-1185">Reference proteome</keyword>
<evidence type="ECO:0000313" key="9">
    <source>
        <dbReference type="EMBL" id="WFD35076.1"/>
    </source>
</evidence>
<sequence length="566" mass="61448">MESSQREGDQLPWVVQKYGGTSVGKFLDSIVKDVLPSYLATNRVVIVCSARSGRTKALGTTSLLLQAAAQAMETSTSREPSLSTPFSSVQPAGSSTRSQYDRTVDLILDEHLEAARGALPNSPELLAELEADIKQDCEQLRAFLGAAQIIHEVSPRSRDVIMGLGERLACRLVSAALKGNGIEAELVCLDSIVSEMDHEVARGGYPTEGPVYLEQSFYDQLSVAMGKRLQRCKGIPVVTGYFGDVPGSLLAQVGRGYTDLCAALCAVGVKAAELQIWKEVDGVFTADPRKVPTARLVPAITPEEAAELTYYGSEVIHPFTMEQAIKKSIPIRIKNVQNPRGCGTVVFPDHESGRDVADDIKRDPFLDGHVAQPQPPDSQRSGLMDGPVVCRSTKDTPRKIPTAVTIKDNILVLNVHSNRKTISHGFLARIFGTLDRYGIVVDLISTSEVHVSMAMTASIKARTLEHLRSELQQIGAVSVIREMVILSLVGKQMRHMVGVAGRMFSTLAEGNINIEMISQGANEINISCVIHERAAMKALNLIHYSILELSPKPVNMEGGSFGRSFF</sequence>
<dbReference type="GO" id="GO:0004072">
    <property type="term" value="F:aspartate kinase activity"/>
    <property type="evidence" value="ECO:0007669"/>
    <property type="project" value="UniProtKB-EC"/>
</dbReference>
<gene>
    <name evidence="9" type="primary">HOM3</name>
    <name evidence="9" type="ORF">MCUN1_001925</name>
</gene>
<evidence type="ECO:0000259" key="8">
    <source>
        <dbReference type="PROSITE" id="PS51671"/>
    </source>
</evidence>
<protein>
    <recommendedName>
        <fullName evidence="2">aspartate kinase</fullName>
        <ecNumber evidence="2">2.7.2.4</ecNumber>
    </recommendedName>
</protein>
<dbReference type="GO" id="GO:0005829">
    <property type="term" value="C:cytosol"/>
    <property type="evidence" value="ECO:0007669"/>
    <property type="project" value="TreeGrafter"/>
</dbReference>
<dbReference type="NCBIfam" id="TIGR00657">
    <property type="entry name" value="asp_kinases"/>
    <property type="match status" value="1"/>
</dbReference>
<dbReference type="InterPro" id="IPR036393">
    <property type="entry name" value="AceGlu_kinase-like_sf"/>
</dbReference>
<dbReference type="Gene3D" id="3.30.2130.10">
    <property type="entry name" value="VC0802-like"/>
    <property type="match status" value="1"/>
</dbReference>
<dbReference type="EC" id="2.7.2.4" evidence="2"/>
<proteinExistence type="inferred from homology"/>
<dbReference type="GO" id="GO:0009089">
    <property type="term" value="P:lysine biosynthetic process via diaminopimelate"/>
    <property type="evidence" value="ECO:0007669"/>
    <property type="project" value="TreeGrafter"/>
</dbReference>
<dbReference type="Proteomes" id="UP001219933">
    <property type="component" value="Chromosome 3"/>
</dbReference>
<dbReference type="InterPro" id="IPR002912">
    <property type="entry name" value="ACT_dom"/>
</dbReference>
<dbReference type="GO" id="GO:0005524">
    <property type="term" value="F:ATP binding"/>
    <property type="evidence" value="ECO:0007669"/>
    <property type="project" value="UniProtKB-KW"/>
</dbReference>
<dbReference type="EMBL" id="CP119879">
    <property type="protein sequence ID" value="WFD35076.1"/>
    <property type="molecule type" value="Genomic_DNA"/>
</dbReference>
<evidence type="ECO:0000256" key="1">
    <source>
        <dbReference type="ARBA" id="ARBA00010122"/>
    </source>
</evidence>
<evidence type="ECO:0000313" key="10">
    <source>
        <dbReference type="Proteomes" id="UP001219933"/>
    </source>
</evidence>
<dbReference type="PANTHER" id="PTHR21499">
    <property type="entry name" value="ASPARTATE KINASE"/>
    <property type="match status" value="1"/>
</dbReference>
<dbReference type="FunFam" id="3.40.1160.10:FF:000023">
    <property type="entry name" value="Probable aspartokinase"/>
    <property type="match status" value="1"/>
</dbReference>
<dbReference type="SUPFAM" id="SSF55021">
    <property type="entry name" value="ACT-like"/>
    <property type="match status" value="2"/>
</dbReference>
<comment type="similarity">
    <text evidence="1">Belongs to the aspartokinase family.</text>
</comment>
<name>A0AAF0ER91_9BASI</name>
<dbReference type="GO" id="GO:0009090">
    <property type="term" value="P:homoserine biosynthetic process"/>
    <property type="evidence" value="ECO:0007669"/>
    <property type="project" value="TreeGrafter"/>
</dbReference>
<dbReference type="PROSITE" id="PS00324">
    <property type="entry name" value="ASPARTOKINASE"/>
    <property type="match status" value="1"/>
</dbReference>
<dbReference type="Pfam" id="PF22468">
    <property type="entry name" value="ACT_9"/>
    <property type="match status" value="1"/>
</dbReference>
<dbReference type="FunFam" id="3.30.2130.10:FF:000001">
    <property type="entry name" value="Bifunctional aspartokinase/homoserine dehydrogenase"/>
    <property type="match status" value="1"/>
</dbReference>
<dbReference type="Pfam" id="PF00696">
    <property type="entry name" value="AA_kinase"/>
    <property type="match status" value="1"/>
</dbReference>
<dbReference type="InterPro" id="IPR045865">
    <property type="entry name" value="ACT-like_dom_sf"/>
</dbReference>
<evidence type="ECO:0000256" key="3">
    <source>
        <dbReference type="ARBA" id="ARBA00022679"/>
    </source>
</evidence>
<evidence type="ECO:0000256" key="6">
    <source>
        <dbReference type="ARBA" id="ARBA00022840"/>
    </source>
</evidence>
<keyword evidence="6" id="KW-0067">ATP-binding</keyword>
<dbReference type="InterPro" id="IPR054352">
    <property type="entry name" value="ACT_Aspartokinase"/>
</dbReference>
<accession>A0AAF0ER91</accession>
<evidence type="ECO:0000256" key="7">
    <source>
        <dbReference type="SAM" id="MobiDB-lite"/>
    </source>
</evidence>
<dbReference type="InterPro" id="IPR001341">
    <property type="entry name" value="Asp_kinase"/>
</dbReference>
<dbReference type="PROSITE" id="PS51671">
    <property type="entry name" value="ACT"/>
    <property type="match status" value="1"/>
</dbReference>
<keyword evidence="4" id="KW-0547">Nucleotide-binding</keyword>
<feature type="domain" description="ACT" evidence="8">
    <location>
        <begin position="488"/>
        <end position="556"/>
    </location>
</feature>
<dbReference type="SUPFAM" id="SSF53633">
    <property type="entry name" value="Carbamate kinase-like"/>
    <property type="match status" value="1"/>
</dbReference>